<name>A0A6A6P6M2_9PEZI</name>
<dbReference type="InterPro" id="IPR021346">
    <property type="entry name" value="Tma16"/>
</dbReference>
<dbReference type="Pfam" id="PF11176">
    <property type="entry name" value="Tma16"/>
    <property type="match status" value="1"/>
</dbReference>
<evidence type="ECO:0000313" key="4">
    <source>
        <dbReference type="Proteomes" id="UP000799766"/>
    </source>
</evidence>
<feature type="region of interest" description="Disordered" evidence="2">
    <location>
        <begin position="1"/>
        <end position="32"/>
    </location>
</feature>
<reference evidence="3" key="1">
    <citation type="journal article" date="2020" name="Stud. Mycol.">
        <title>101 Dothideomycetes genomes: a test case for predicting lifestyles and emergence of pathogens.</title>
        <authorList>
            <person name="Haridas S."/>
            <person name="Albert R."/>
            <person name="Binder M."/>
            <person name="Bloem J."/>
            <person name="Labutti K."/>
            <person name="Salamov A."/>
            <person name="Andreopoulos B."/>
            <person name="Baker S."/>
            <person name="Barry K."/>
            <person name="Bills G."/>
            <person name="Bluhm B."/>
            <person name="Cannon C."/>
            <person name="Castanera R."/>
            <person name="Culley D."/>
            <person name="Daum C."/>
            <person name="Ezra D."/>
            <person name="Gonzalez J."/>
            <person name="Henrissat B."/>
            <person name="Kuo A."/>
            <person name="Liang C."/>
            <person name="Lipzen A."/>
            <person name="Lutzoni F."/>
            <person name="Magnuson J."/>
            <person name="Mondo S."/>
            <person name="Nolan M."/>
            <person name="Ohm R."/>
            <person name="Pangilinan J."/>
            <person name="Park H.-J."/>
            <person name="Ramirez L."/>
            <person name="Alfaro M."/>
            <person name="Sun H."/>
            <person name="Tritt A."/>
            <person name="Yoshinaga Y."/>
            <person name="Zwiers L.-H."/>
            <person name="Turgeon B."/>
            <person name="Goodwin S."/>
            <person name="Spatafora J."/>
            <person name="Crous P."/>
            <person name="Grigoriev I."/>
        </authorList>
    </citation>
    <scope>NUCLEOTIDE SEQUENCE</scope>
    <source>
        <strain evidence="3">ATCC 16933</strain>
    </source>
</reference>
<gene>
    <name evidence="3" type="ORF">BDY21DRAFT_282256</name>
</gene>
<dbReference type="AlphaFoldDB" id="A0A6A6P6M2"/>
<organism evidence="3 4">
    <name type="scientific">Lineolata rhizophorae</name>
    <dbReference type="NCBI Taxonomy" id="578093"/>
    <lineage>
        <taxon>Eukaryota</taxon>
        <taxon>Fungi</taxon>
        <taxon>Dikarya</taxon>
        <taxon>Ascomycota</taxon>
        <taxon>Pezizomycotina</taxon>
        <taxon>Dothideomycetes</taxon>
        <taxon>Dothideomycetes incertae sedis</taxon>
        <taxon>Lineolatales</taxon>
        <taxon>Lineolataceae</taxon>
        <taxon>Lineolata</taxon>
    </lineage>
</organism>
<dbReference type="EMBL" id="MU001675">
    <property type="protein sequence ID" value="KAF2459641.1"/>
    <property type="molecule type" value="Genomic_DNA"/>
</dbReference>
<accession>A0A6A6P6M2</accession>
<evidence type="ECO:0000256" key="2">
    <source>
        <dbReference type="SAM" id="MobiDB-lite"/>
    </source>
</evidence>
<proteinExistence type="inferred from homology"/>
<comment type="similarity">
    <text evidence="1">Belongs to the TMA16 family.</text>
</comment>
<protein>
    <submittedName>
        <fullName evidence="3">Translation machinery-associated protein 16</fullName>
    </submittedName>
</protein>
<sequence length="180" mass="20308">MPVRSFSKVQKHVSKKKGKGASSLHENSRDTLRLRRAVARDDRVNAATAARANMNKPLLDRVAFFQSAAQAKESVFSNEEVHATISVFLNRDDEELETLQSARRSGRPASNRETLLRQKHAAEGKEYESGFWFPDLQDDDNVRKLCAWTGEWVSLGALKFVRVRKDGYKQESSFPPKGAS</sequence>
<dbReference type="Proteomes" id="UP000799766">
    <property type="component" value="Unassembled WGS sequence"/>
</dbReference>
<dbReference type="InterPro" id="IPR038356">
    <property type="entry name" value="Tma16_sf"/>
</dbReference>
<dbReference type="Gene3D" id="1.20.1440.170">
    <property type="entry name" value="Translation machinery-associated protein 16-like"/>
    <property type="match status" value="1"/>
</dbReference>
<dbReference type="OrthoDB" id="270284at2759"/>
<dbReference type="PANTHER" id="PTHR13349">
    <property type="entry name" value="TRANSLATION MACHINERY-ASSOCIATED PROTEIN 16"/>
    <property type="match status" value="1"/>
</dbReference>
<dbReference type="PANTHER" id="PTHR13349:SF2">
    <property type="entry name" value="TRANSLATION MACHINERY-ASSOCIATED PROTEIN 16"/>
    <property type="match status" value="1"/>
</dbReference>
<dbReference type="GO" id="GO:0005634">
    <property type="term" value="C:nucleus"/>
    <property type="evidence" value="ECO:0007669"/>
    <property type="project" value="TreeGrafter"/>
</dbReference>
<keyword evidence="4" id="KW-1185">Reference proteome</keyword>
<evidence type="ECO:0000256" key="1">
    <source>
        <dbReference type="ARBA" id="ARBA00034127"/>
    </source>
</evidence>
<feature type="compositionally biased region" description="Basic residues" evidence="2">
    <location>
        <begin position="9"/>
        <end position="19"/>
    </location>
</feature>
<evidence type="ECO:0000313" key="3">
    <source>
        <dbReference type="EMBL" id="KAF2459641.1"/>
    </source>
</evidence>